<feature type="compositionally biased region" description="Gly residues" evidence="1">
    <location>
        <begin position="249"/>
        <end position="261"/>
    </location>
</feature>
<evidence type="ECO:0000313" key="3">
    <source>
        <dbReference type="Proteomes" id="UP000464593"/>
    </source>
</evidence>
<accession>A0AAE6REY1</accession>
<feature type="region of interest" description="Disordered" evidence="1">
    <location>
        <begin position="227"/>
        <end position="261"/>
    </location>
</feature>
<name>A0AAE6REY1_9PSED</name>
<organism evidence="2 3">
    <name type="scientific">Pseudomonas monteilii</name>
    <dbReference type="NCBI Taxonomy" id="76759"/>
    <lineage>
        <taxon>Bacteria</taxon>
        <taxon>Pseudomonadati</taxon>
        <taxon>Pseudomonadota</taxon>
        <taxon>Gammaproteobacteria</taxon>
        <taxon>Pseudomonadales</taxon>
        <taxon>Pseudomonadaceae</taxon>
        <taxon>Pseudomonas</taxon>
    </lineage>
</organism>
<protein>
    <submittedName>
        <fullName evidence="2">Uncharacterized protein</fullName>
    </submittedName>
</protein>
<evidence type="ECO:0000313" key="2">
    <source>
        <dbReference type="EMBL" id="QHB29379.1"/>
    </source>
</evidence>
<evidence type="ECO:0000256" key="1">
    <source>
        <dbReference type="SAM" id="MobiDB-lite"/>
    </source>
</evidence>
<dbReference type="EMBL" id="CP040324">
    <property type="protein sequence ID" value="QHB29379.1"/>
    <property type="molecule type" value="Genomic_DNA"/>
</dbReference>
<gene>
    <name evidence="2" type="ORF">TCK1_4033</name>
</gene>
<sequence length="261" mass="27714">MLKSDFHLAGGVLGNRSARRNALRLAGGVQVGEEGFDLFQLAQAIDLGGAWAATVIVQRRLRAALGIALLVEQVELQLAGHYGVVAVGFQGVDGAQQHMARVGDAGWQALGRVHADLYGRGRHPAPGQAHQAAFEWVGAAVDVAHVPHQARIFHVVTVQGQAKDGAGQRPAGLVHGQQFITVQQLAAWYAVGVEDEQFEQLDIGVFSQETGSLLYRCKVHDVFAHGRTGRSRRTRGPVESNGQTMAGFGHKGVSGQSGGRA</sequence>
<dbReference type="Proteomes" id="UP000464593">
    <property type="component" value="Chromosome"/>
</dbReference>
<dbReference type="AlphaFoldDB" id="A0AAE6REY1"/>
<reference evidence="2 3" key="1">
    <citation type="submission" date="2019-05" db="EMBL/GenBank/DDBJ databases">
        <title>Complete genome sequence of Pseudomonas Pseudomonas resinovorans.</title>
        <authorList>
            <person name="Chen H.-P."/>
        </authorList>
    </citation>
    <scope>NUCLEOTIDE SEQUENCE [LARGE SCALE GENOMIC DNA]</scope>
    <source>
        <strain evidence="2 3">TCU-CK1</strain>
    </source>
</reference>
<proteinExistence type="predicted"/>